<organism evidence="1">
    <name type="scientific">marine sediment metagenome</name>
    <dbReference type="NCBI Taxonomy" id="412755"/>
    <lineage>
        <taxon>unclassified sequences</taxon>
        <taxon>metagenomes</taxon>
        <taxon>ecological metagenomes</taxon>
    </lineage>
</organism>
<dbReference type="AlphaFoldDB" id="X1K518"/>
<sequence length="47" mass="5687">MVLGYNKLQKPIHIVFSVNEAEKMIYIITVYEPDAQKWESDFKRRKE</sequence>
<protein>
    <recommendedName>
        <fullName evidence="2">DUF4258 domain-containing protein</fullName>
    </recommendedName>
</protein>
<gene>
    <name evidence="1" type="ORF">S03H2_68655</name>
</gene>
<evidence type="ECO:0008006" key="2">
    <source>
        <dbReference type="Google" id="ProtNLM"/>
    </source>
</evidence>
<proteinExistence type="predicted"/>
<reference evidence="1" key="1">
    <citation type="journal article" date="2014" name="Front. Microbiol.">
        <title>High frequency of phylogenetically diverse reductive dehalogenase-homologous genes in deep subseafloor sedimentary metagenomes.</title>
        <authorList>
            <person name="Kawai M."/>
            <person name="Futagami T."/>
            <person name="Toyoda A."/>
            <person name="Takaki Y."/>
            <person name="Nishi S."/>
            <person name="Hori S."/>
            <person name="Arai W."/>
            <person name="Tsubouchi T."/>
            <person name="Morono Y."/>
            <person name="Uchiyama I."/>
            <person name="Ito T."/>
            <person name="Fujiyama A."/>
            <person name="Inagaki F."/>
            <person name="Takami H."/>
        </authorList>
    </citation>
    <scope>NUCLEOTIDE SEQUENCE</scope>
    <source>
        <strain evidence="1">Expedition CK06-06</strain>
    </source>
</reference>
<accession>X1K518</accession>
<name>X1K518_9ZZZZ</name>
<evidence type="ECO:0000313" key="1">
    <source>
        <dbReference type="EMBL" id="GAH85359.1"/>
    </source>
</evidence>
<dbReference type="EMBL" id="BARU01045176">
    <property type="protein sequence ID" value="GAH85359.1"/>
    <property type="molecule type" value="Genomic_DNA"/>
</dbReference>
<comment type="caution">
    <text evidence="1">The sequence shown here is derived from an EMBL/GenBank/DDBJ whole genome shotgun (WGS) entry which is preliminary data.</text>
</comment>